<keyword evidence="2" id="KW-0970">Cilium biogenesis/degradation</keyword>
<keyword evidence="3" id="KW-0966">Cell projection</keyword>
<dbReference type="Pfam" id="PF21050">
    <property type="entry name" value="ARMC9_ARM"/>
    <property type="match status" value="1"/>
</dbReference>
<dbReference type="InterPro" id="IPR056327">
    <property type="entry name" value="ARMC9_CTLH-like_dom"/>
</dbReference>
<dbReference type="RefSeq" id="XP_011494350.1">
    <property type="nucleotide sequence ID" value="XM_011496048.1"/>
</dbReference>
<dbReference type="KEGG" id="csol:105359436"/>
<dbReference type="Pfam" id="PF23138">
    <property type="entry name" value="CTLH_Armc9"/>
    <property type="match status" value="1"/>
</dbReference>
<dbReference type="GO" id="GO:0036064">
    <property type="term" value="C:ciliary basal body"/>
    <property type="evidence" value="ECO:0007669"/>
    <property type="project" value="InterPro"/>
</dbReference>
<evidence type="ECO:0000313" key="7">
    <source>
        <dbReference type="RefSeq" id="XP_011494350.1"/>
    </source>
</evidence>
<protein>
    <submittedName>
        <fullName evidence="7">LisH domain-containing protein ARMC9-like</fullName>
    </submittedName>
</protein>
<proteinExistence type="predicted"/>
<evidence type="ECO:0000256" key="1">
    <source>
        <dbReference type="ARBA" id="ARBA00004120"/>
    </source>
</evidence>
<dbReference type="GO" id="GO:0097542">
    <property type="term" value="C:ciliary tip"/>
    <property type="evidence" value="ECO:0007669"/>
    <property type="project" value="TreeGrafter"/>
</dbReference>
<accession>A0AAJ6YBH3</accession>
<dbReference type="GeneID" id="105359436"/>
<feature type="domain" description="ARMC9 CTLH-like" evidence="5">
    <location>
        <begin position="4"/>
        <end position="173"/>
    </location>
</feature>
<dbReference type="InterPro" id="IPR011989">
    <property type="entry name" value="ARM-like"/>
</dbReference>
<evidence type="ECO:0000259" key="4">
    <source>
        <dbReference type="Pfam" id="PF21050"/>
    </source>
</evidence>
<sequence>MASQNCNKIMAEYLSGNWQKFFKIWNSSFPLDLKESIEYKIMTLKLRVHYAILPIRIVQLHQNINCVSNCSSKVSQILENFVDKYITISNEKEFDDEQDNIAVDNMKQLEYFIKSIDGQKLIMELKDSSFMTLFTLPNIVNPEEDESMSHIFSIDWLEQLTIEIEKFVQAFFQNESLLYKQQLQVFRHLLSTNVNKCRDVPVIRTLPLTSNNFSDNAIKHVNKFTKCKSKSISKDQIIYSAIKNNQIEDWAVHYANRTEDDNLSTNKSTQTLISAIETDSALMSEPCHISNVVTSSIVTADKPSINNDELNIIKLRLFNLHKHYQKLKFHFYKLHEDYLKINEIAEILTVSLENSVQGQPVHLDMILQACLKIFPNRVNRNTHSNSEVYTDNKNILNNISLFPKLLDYKKIKLHLKFGDIKIKLLLLQALRQKLTLNQPKQRDDIIHEYTNKDLLELQENSTTSINIMQQTTSRFLNTLASLSCGRIYLSSNPIALNTIIVYLDNCSNMANDPITLDMLLATLQKMSLRKQERNYMIEVNLVEWLIYHLNTENFKVRAYRLEYSCALLMNLSLHSSARSRASLIASLLVSTMITLLSTDCVSILPYINGALQNFLLNNEINKEAKKLHLTEILEYYCMESDEELRRNILHTLKIHKRECNESLSDDDEFPDEDDDIFNVLEKELDENDPLEVPVGELQGENLLDTCYSIPTFILQPKDHSTKKILNISTKPIVNYLSKQSRKVELNVSKIIDPSRTQFNDCKTETTKNSTTEEFNSFNKSMGISKGGIKFQDNEEAVFLAKPKIMRTPPSSGRKEIN</sequence>
<dbReference type="Proteomes" id="UP000695007">
    <property type="component" value="Unplaced"/>
</dbReference>
<dbReference type="PANTHER" id="PTHR14881">
    <property type="entry name" value="LISH DOMAIN-CONTAINING PROTEIN ARMC9"/>
    <property type="match status" value="1"/>
</dbReference>
<dbReference type="InterPro" id="IPR016024">
    <property type="entry name" value="ARM-type_fold"/>
</dbReference>
<evidence type="ECO:0000313" key="6">
    <source>
        <dbReference type="Proteomes" id="UP000695007"/>
    </source>
</evidence>
<dbReference type="Gene3D" id="1.25.10.10">
    <property type="entry name" value="Leucine-rich Repeat Variant"/>
    <property type="match status" value="1"/>
</dbReference>
<comment type="subcellular location">
    <subcellularLocation>
        <location evidence="1">Cytoplasm</location>
        <location evidence="1">Cytoskeleton</location>
        <location evidence="1">Cilium basal body</location>
    </subcellularLocation>
</comment>
<evidence type="ECO:0000256" key="2">
    <source>
        <dbReference type="ARBA" id="ARBA00022794"/>
    </source>
</evidence>
<dbReference type="GO" id="GO:0005813">
    <property type="term" value="C:centrosome"/>
    <property type="evidence" value="ECO:0007669"/>
    <property type="project" value="UniProtKB-SubCell"/>
</dbReference>
<dbReference type="InterPro" id="IPR048959">
    <property type="entry name" value="ARMC9_ARM_dom"/>
</dbReference>
<dbReference type="PANTHER" id="PTHR14881:SF4">
    <property type="entry name" value="LISH DOMAIN-CONTAINING PROTEIN ARMC9"/>
    <property type="match status" value="1"/>
</dbReference>
<dbReference type="AlphaFoldDB" id="A0AAJ6YBH3"/>
<dbReference type="SUPFAM" id="SSF48371">
    <property type="entry name" value="ARM repeat"/>
    <property type="match status" value="1"/>
</dbReference>
<evidence type="ECO:0000256" key="3">
    <source>
        <dbReference type="ARBA" id="ARBA00023273"/>
    </source>
</evidence>
<organism evidence="6 7">
    <name type="scientific">Ceratosolen solmsi marchali</name>
    <dbReference type="NCBI Taxonomy" id="326594"/>
    <lineage>
        <taxon>Eukaryota</taxon>
        <taxon>Metazoa</taxon>
        <taxon>Ecdysozoa</taxon>
        <taxon>Arthropoda</taxon>
        <taxon>Hexapoda</taxon>
        <taxon>Insecta</taxon>
        <taxon>Pterygota</taxon>
        <taxon>Neoptera</taxon>
        <taxon>Endopterygota</taxon>
        <taxon>Hymenoptera</taxon>
        <taxon>Apocrita</taxon>
        <taxon>Proctotrupomorpha</taxon>
        <taxon>Chalcidoidea</taxon>
        <taxon>Agaonidae</taxon>
        <taxon>Agaoninae</taxon>
        <taxon>Ceratosolen</taxon>
    </lineage>
</organism>
<dbReference type="GO" id="GO:0060271">
    <property type="term" value="P:cilium assembly"/>
    <property type="evidence" value="ECO:0007669"/>
    <property type="project" value="InterPro"/>
</dbReference>
<name>A0AAJ6YBH3_9HYME</name>
<evidence type="ECO:0000259" key="5">
    <source>
        <dbReference type="Pfam" id="PF23138"/>
    </source>
</evidence>
<reference evidence="7" key="1">
    <citation type="submission" date="2025-08" db="UniProtKB">
        <authorList>
            <consortium name="RefSeq"/>
        </authorList>
    </citation>
    <scope>IDENTIFICATION</scope>
</reference>
<keyword evidence="6" id="KW-1185">Reference proteome</keyword>
<gene>
    <name evidence="7" type="primary">LOC105359436</name>
</gene>
<feature type="domain" description="LisH" evidence="4">
    <location>
        <begin position="536"/>
        <end position="653"/>
    </location>
</feature>
<dbReference type="GO" id="GO:0005814">
    <property type="term" value="C:centriole"/>
    <property type="evidence" value="ECO:0007669"/>
    <property type="project" value="TreeGrafter"/>
</dbReference>
<dbReference type="InterPro" id="IPR040369">
    <property type="entry name" value="ARMC9"/>
</dbReference>